<proteinExistence type="predicted"/>
<protein>
    <submittedName>
        <fullName evidence="1">Uncharacterized protein</fullName>
    </submittedName>
</protein>
<organism evidence="1 2">
    <name type="scientific">Araneus ventricosus</name>
    <name type="common">Orbweaver spider</name>
    <name type="synonym">Epeira ventricosa</name>
    <dbReference type="NCBI Taxonomy" id="182803"/>
    <lineage>
        <taxon>Eukaryota</taxon>
        <taxon>Metazoa</taxon>
        <taxon>Ecdysozoa</taxon>
        <taxon>Arthropoda</taxon>
        <taxon>Chelicerata</taxon>
        <taxon>Arachnida</taxon>
        <taxon>Araneae</taxon>
        <taxon>Araneomorphae</taxon>
        <taxon>Entelegynae</taxon>
        <taxon>Araneoidea</taxon>
        <taxon>Araneidae</taxon>
        <taxon>Araneus</taxon>
    </lineage>
</organism>
<comment type="caution">
    <text evidence="1">The sequence shown here is derived from an EMBL/GenBank/DDBJ whole genome shotgun (WGS) entry which is preliminary data.</text>
</comment>
<keyword evidence="2" id="KW-1185">Reference proteome</keyword>
<dbReference type="AlphaFoldDB" id="A0A4Y2Q2H1"/>
<reference evidence="1 2" key="1">
    <citation type="journal article" date="2019" name="Sci. Rep.">
        <title>Orb-weaving spider Araneus ventricosus genome elucidates the spidroin gene catalogue.</title>
        <authorList>
            <person name="Kono N."/>
            <person name="Nakamura H."/>
            <person name="Ohtoshi R."/>
            <person name="Moran D.A.P."/>
            <person name="Shinohara A."/>
            <person name="Yoshida Y."/>
            <person name="Fujiwara M."/>
            <person name="Mori M."/>
            <person name="Tomita M."/>
            <person name="Arakawa K."/>
        </authorList>
    </citation>
    <scope>NUCLEOTIDE SEQUENCE [LARGE SCALE GENOMIC DNA]</scope>
</reference>
<sequence>MANDWCYRSELRLSTQSQFLRLFTQSQFLRLSAQSYSEYRNFHCSLSAVEILLSPDNPQNSHVIYDLNVVRPTSFRLQTPLFRIQDSTDHNSHSASQETGKQ</sequence>
<name>A0A4Y2Q2H1_ARAVE</name>
<evidence type="ECO:0000313" key="2">
    <source>
        <dbReference type="Proteomes" id="UP000499080"/>
    </source>
</evidence>
<dbReference type="EMBL" id="BGPR01012919">
    <property type="protein sequence ID" value="GBN58358.1"/>
    <property type="molecule type" value="Genomic_DNA"/>
</dbReference>
<dbReference type="Proteomes" id="UP000499080">
    <property type="component" value="Unassembled WGS sequence"/>
</dbReference>
<gene>
    <name evidence="1" type="ORF">AVEN_114123_1</name>
</gene>
<evidence type="ECO:0000313" key="1">
    <source>
        <dbReference type="EMBL" id="GBN58358.1"/>
    </source>
</evidence>
<accession>A0A4Y2Q2H1</accession>